<dbReference type="GO" id="GO:0016829">
    <property type="term" value="F:lyase activity"/>
    <property type="evidence" value="ECO:0007669"/>
    <property type="project" value="InterPro"/>
</dbReference>
<evidence type="ECO:0000256" key="7">
    <source>
        <dbReference type="ARBA" id="ARBA00023180"/>
    </source>
</evidence>
<dbReference type="STRING" id="1434232.MAIT1_03981"/>
<dbReference type="Proteomes" id="UP000194003">
    <property type="component" value="Unassembled WGS sequence"/>
</dbReference>
<feature type="domain" description="Heparinase II N-terminal" evidence="11">
    <location>
        <begin position="228"/>
        <end position="416"/>
    </location>
</feature>
<dbReference type="InterPro" id="IPR008929">
    <property type="entry name" value="Chondroitin_lyas"/>
</dbReference>
<evidence type="ECO:0000256" key="4">
    <source>
        <dbReference type="ARBA" id="ARBA00022729"/>
    </source>
</evidence>
<accession>A0A1Y2K8N9</accession>
<dbReference type="InterPro" id="IPR052447">
    <property type="entry name" value="Dermatan-Sulfate_Isomerase"/>
</dbReference>
<sequence>MTAESVRPGDGMTAQAGDAACPIRIRGQQSDGKELATLWRAVELQPGAHYRLQGWVKLNAYDDRRFPPRLALSARNAAGKSLKNYDTETYDMADWPGWSRLLVDFQADPAAQSGKLLLKHKKKLPIAADICLKEITLQRFDAPPPPLRLSLDVSEAVKQRLGGPRPRLFVTAQRVQALRKSLDTVPFDRFWRTVQARAHKEGSAAPPASATRYDSDAIRGLGEGLPYLALAYLMRGQDNDLAMARRWMDALASYPDWADNSDIGAALLLMDMSIAYDWLHDQWSPAERERYRAKIALQAERLYKVLINHEMWWSNDYLQNHNYTSVMGLGLAGYALYGEDPNAASWLAAAERNFTRVLRVLSPDGASHEGINYWGFGIESLLRYHLGVAPAMGLERVKSNPYMQHAAKYRLHAALPGYRDNVDYADAPRFEWHGPGYILRALARIYQDGVAQWLADSIEAARARDPAPGSDGAGLSWEDLLWYDPAVGAVEPDGLPTNALFDNLGLMMARDGWGDDAAWVFFKGGSPGGDHARKHGMYPGSHIHPDAGQVMLWADGRWLLNDDGYVLLKRAANHNVITINGVGQLGEGEKWFDWKAARNGDAHARIIRAESLGQGYLTEAELAGAYPARAGLASWRRTVRFEPEQHSMQVEDAITLSRAGTIRYLMHMDRAAAQAGEMTYCLSSNARATLEAKPALARTHFDGYAIAPKERKREDNGNYRGMRLSAESERVEKQHFVWRVTWGEPCQAAAAESPPEPEDASPALRRVGGASTDGSGDLRDVSAESGAAIRSRVRSRMEGVRAEREHKRAPRARRTRQGYSLFPSVNP</sequence>
<organism evidence="12 13">
    <name type="scientific">Magnetofaba australis IT-1</name>
    <dbReference type="NCBI Taxonomy" id="1434232"/>
    <lineage>
        <taxon>Bacteria</taxon>
        <taxon>Pseudomonadati</taxon>
        <taxon>Pseudomonadota</taxon>
        <taxon>Magnetococcia</taxon>
        <taxon>Magnetococcales</taxon>
        <taxon>Magnetococcaceae</taxon>
        <taxon>Magnetofaba</taxon>
    </lineage>
</organism>
<keyword evidence="7" id="KW-0325">Glycoprotein</keyword>
<evidence type="ECO:0000313" key="13">
    <source>
        <dbReference type="Proteomes" id="UP000194003"/>
    </source>
</evidence>
<evidence type="ECO:0000256" key="2">
    <source>
        <dbReference type="ARBA" id="ARBA00004196"/>
    </source>
</evidence>
<evidence type="ECO:0000259" key="10">
    <source>
        <dbReference type="Pfam" id="PF07940"/>
    </source>
</evidence>
<evidence type="ECO:0000256" key="5">
    <source>
        <dbReference type="ARBA" id="ARBA00022989"/>
    </source>
</evidence>
<comment type="subcellular location">
    <subcellularLocation>
        <location evidence="2">Cell envelope</location>
    </subcellularLocation>
    <subcellularLocation>
        <location evidence="1">Membrane</location>
        <topology evidence="1">Multi-pass membrane protein</topology>
    </subcellularLocation>
</comment>
<dbReference type="SUPFAM" id="SSF48230">
    <property type="entry name" value="Chondroitin AC/alginate lyase"/>
    <property type="match status" value="1"/>
</dbReference>
<reference evidence="12 13" key="1">
    <citation type="journal article" date="2016" name="BMC Genomics">
        <title>Combined genomic and structural analyses of a cultured magnetotactic bacterium reveals its niche adaptation to a dynamic environment.</title>
        <authorList>
            <person name="Araujo A.C."/>
            <person name="Morillo V."/>
            <person name="Cypriano J."/>
            <person name="Teixeira L.C."/>
            <person name="Leao P."/>
            <person name="Lyra S."/>
            <person name="Almeida L.G."/>
            <person name="Bazylinski D.A."/>
            <person name="Vasconcellos A.T."/>
            <person name="Abreu F."/>
            <person name="Lins U."/>
        </authorList>
    </citation>
    <scope>NUCLEOTIDE SEQUENCE [LARGE SCALE GENOMIC DNA]</scope>
    <source>
        <strain evidence="12 13">IT-1</strain>
    </source>
</reference>
<dbReference type="GO" id="GO:0030313">
    <property type="term" value="C:cell envelope"/>
    <property type="evidence" value="ECO:0007669"/>
    <property type="project" value="UniProtKB-SubCell"/>
</dbReference>
<dbReference type="GO" id="GO:0047757">
    <property type="term" value="F:chondroitin-glucuronate 5-epimerase activity"/>
    <property type="evidence" value="ECO:0007669"/>
    <property type="project" value="TreeGrafter"/>
</dbReference>
<dbReference type="Gene3D" id="1.50.10.100">
    <property type="entry name" value="Chondroitin AC/alginate lyase"/>
    <property type="match status" value="1"/>
</dbReference>
<feature type="compositionally biased region" description="Basic and acidic residues" evidence="9">
    <location>
        <begin position="795"/>
        <end position="806"/>
    </location>
</feature>
<feature type="domain" description="Heparinase II/III-like C-terminal" evidence="10">
    <location>
        <begin position="499"/>
        <end position="672"/>
    </location>
</feature>
<evidence type="ECO:0000256" key="1">
    <source>
        <dbReference type="ARBA" id="ARBA00004141"/>
    </source>
</evidence>
<proteinExistence type="predicted"/>
<evidence type="ECO:0000256" key="3">
    <source>
        <dbReference type="ARBA" id="ARBA00022692"/>
    </source>
</evidence>
<feature type="region of interest" description="Disordered" evidence="9">
    <location>
        <begin position="748"/>
        <end position="827"/>
    </location>
</feature>
<gene>
    <name evidence="12" type="ORF">MAIT1_03981</name>
</gene>
<dbReference type="EMBL" id="LVJN01000015">
    <property type="protein sequence ID" value="OSM07108.1"/>
    <property type="molecule type" value="Genomic_DNA"/>
</dbReference>
<dbReference type="Pfam" id="PF16332">
    <property type="entry name" value="DUF4962"/>
    <property type="match status" value="1"/>
</dbReference>
<protein>
    <submittedName>
        <fullName evidence="12">Uncharacterized protein</fullName>
    </submittedName>
</protein>
<evidence type="ECO:0000256" key="6">
    <source>
        <dbReference type="ARBA" id="ARBA00023136"/>
    </source>
</evidence>
<evidence type="ECO:0000313" key="12">
    <source>
        <dbReference type="EMBL" id="OSM07108.1"/>
    </source>
</evidence>
<keyword evidence="6" id="KW-0472">Membrane</keyword>
<keyword evidence="5" id="KW-1133">Transmembrane helix</keyword>
<evidence type="ECO:0000256" key="8">
    <source>
        <dbReference type="ARBA" id="ARBA00023235"/>
    </source>
</evidence>
<evidence type="ECO:0000259" key="11">
    <source>
        <dbReference type="Pfam" id="PF16332"/>
    </source>
</evidence>
<keyword evidence="4" id="KW-0732">Signal</keyword>
<dbReference type="AlphaFoldDB" id="A0A1Y2K8N9"/>
<dbReference type="InterPro" id="IPR032518">
    <property type="entry name" value="HepII_N"/>
</dbReference>
<name>A0A1Y2K8N9_9PROT</name>
<dbReference type="InterPro" id="IPR012480">
    <property type="entry name" value="Hepar_II_III_C"/>
</dbReference>
<keyword evidence="3" id="KW-0812">Transmembrane</keyword>
<dbReference type="Gene3D" id="2.70.98.70">
    <property type="match status" value="1"/>
</dbReference>
<dbReference type="PANTHER" id="PTHR15532">
    <property type="match status" value="1"/>
</dbReference>
<dbReference type="Pfam" id="PF07940">
    <property type="entry name" value="Hepar_II_III_C"/>
    <property type="match status" value="1"/>
</dbReference>
<dbReference type="PANTHER" id="PTHR15532:SF5">
    <property type="entry name" value="SULFOTRANSFERASE DOMAIN-CONTAINING PROTEIN"/>
    <property type="match status" value="1"/>
</dbReference>
<keyword evidence="13" id="KW-1185">Reference proteome</keyword>
<evidence type="ECO:0000256" key="9">
    <source>
        <dbReference type="SAM" id="MobiDB-lite"/>
    </source>
</evidence>
<feature type="compositionally biased region" description="Basic residues" evidence="9">
    <location>
        <begin position="807"/>
        <end position="816"/>
    </location>
</feature>
<dbReference type="GO" id="GO:0016020">
    <property type="term" value="C:membrane"/>
    <property type="evidence" value="ECO:0007669"/>
    <property type="project" value="UniProtKB-SubCell"/>
</dbReference>
<keyword evidence="8" id="KW-0413">Isomerase</keyword>
<comment type="caution">
    <text evidence="12">The sequence shown here is derived from an EMBL/GenBank/DDBJ whole genome shotgun (WGS) entry which is preliminary data.</text>
</comment>